<dbReference type="PANTHER" id="PTHR33751">
    <property type="entry name" value="CBB3-TYPE CYTOCHROME C OXIDASE SUBUNIT FIXP"/>
    <property type="match status" value="1"/>
</dbReference>
<feature type="chain" id="PRO_5045922637" evidence="9">
    <location>
        <begin position="21"/>
        <end position="222"/>
    </location>
</feature>
<evidence type="ECO:0000256" key="9">
    <source>
        <dbReference type="SAM" id="SignalP"/>
    </source>
</evidence>
<keyword evidence="3 8" id="KW-0349">Heme</keyword>
<evidence type="ECO:0000256" key="8">
    <source>
        <dbReference type="PROSITE-ProRule" id="PRU00433"/>
    </source>
</evidence>
<evidence type="ECO:0000259" key="10">
    <source>
        <dbReference type="PROSITE" id="PS51007"/>
    </source>
</evidence>
<dbReference type="RefSeq" id="WP_330102555.1">
    <property type="nucleotide sequence ID" value="NZ_JAZDCT010000002.1"/>
</dbReference>
<evidence type="ECO:0000256" key="6">
    <source>
        <dbReference type="ARBA" id="ARBA00022982"/>
    </source>
</evidence>
<evidence type="ECO:0000256" key="1">
    <source>
        <dbReference type="ARBA" id="ARBA00004418"/>
    </source>
</evidence>
<evidence type="ECO:0000256" key="4">
    <source>
        <dbReference type="ARBA" id="ARBA00022723"/>
    </source>
</evidence>
<keyword evidence="6" id="KW-0249">Electron transport</keyword>
<dbReference type="PIRSF" id="PIRSF000005">
    <property type="entry name" value="Cytochrome_c4"/>
    <property type="match status" value="1"/>
</dbReference>
<evidence type="ECO:0000256" key="2">
    <source>
        <dbReference type="ARBA" id="ARBA00022448"/>
    </source>
</evidence>
<dbReference type="SUPFAM" id="SSF46626">
    <property type="entry name" value="Cytochrome c"/>
    <property type="match status" value="2"/>
</dbReference>
<dbReference type="PANTHER" id="PTHR33751:SF9">
    <property type="entry name" value="CYTOCHROME C4"/>
    <property type="match status" value="1"/>
</dbReference>
<name>A0ABU7H5A7_9PSED</name>
<keyword evidence="4 8" id="KW-0479">Metal-binding</keyword>
<dbReference type="Proteomes" id="UP001354227">
    <property type="component" value="Unassembled WGS sequence"/>
</dbReference>
<evidence type="ECO:0000313" key="11">
    <source>
        <dbReference type="EMBL" id="MEE1886481.1"/>
    </source>
</evidence>
<feature type="domain" description="Cytochrome c" evidence="10">
    <location>
        <begin position="137"/>
        <end position="218"/>
    </location>
</feature>
<keyword evidence="5" id="KW-0574">Periplasm</keyword>
<dbReference type="Gene3D" id="1.10.760.10">
    <property type="entry name" value="Cytochrome c-like domain"/>
    <property type="match status" value="2"/>
</dbReference>
<gene>
    <name evidence="11" type="ORF">V0R62_02325</name>
</gene>
<feature type="domain" description="Cytochrome c" evidence="10">
    <location>
        <begin position="20"/>
        <end position="125"/>
    </location>
</feature>
<dbReference type="EMBL" id="JAZDCT010000002">
    <property type="protein sequence ID" value="MEE1886481.1"/>
    <property type="molecule type" value="Genomic_DNA"/>
</dbReference>
<protein>
    <submittedName>
        <fullName evidence="11">C-type cytochrome</fullName>
    </submittedName>
</protein>
<organism evidence="11 12">
    <name type="scientific">Pseudomonas carassii</name>
    <dbReference type="NCBI Taxonomy" id="3115855"/>
    <lineage>
        <taxon>Bacteria</taxon>
        <taxon>Pseudomonadati</taxon>
        <taxon>Pseudomonadota</taxon>
        <taxon>Gammaproteobacteria</taxon>
        <taxon>Pseudomonadales</taxon>
        <taxon>Pseudomonadaceae</taxon>
        <taxon>Pseudomonas</taxon>
    </lineage>
</organism>
<dbReference type="PROSITE" id="PS51007">
    <property type="entry name" value="CYTC"/>
    <property type="match status" value="2"/>
</dbReference>
<reference evidence="11" key="1">
    <citation type="submission" date="2024-01" db="EMBL/GenBank/DDBJ databases">
        <title>Unpublished Manusciprt.</title>
        <authorList>
            <person name="Duman M."/>
            <person name="Valdes E.G."/>
            <person name="Ajmi N."/>
            <person name="Altun S."/>
            <person name="Saticioglu I.B."/>
        </authorList>
    </citation>
    <scope>NUCLEOTIDE SEQUENCE</scope>
    <source>
        <strain evidence="11">137P</strain>
    </source>
</reference>
<dbReference type="Pfam" id="PF00034">
    <property type="entry name" value="Cytochrom_C"/>
    <property type="match status" value="1"/>
</dbReference>
<accession>A0ABU7H5A7</accession>
<evidence type="ECO:0000256" key="7">
    <source>
        <dbReference type="ARBA" id="ARBA00023004"/>
    </source>
</evidence>
<sequence>MMKRLLLGGSALLAAALATAAITLGPELWAGYRFMTALDQHYAESAAKVGPWPQIQEACTVCHGVGGQPRDGQYAALAGLPAAYISAQLQVFASGQRPSAQMGPLAASLSAAQIDMLARYFASQPATTSEMPDPDEALARRGQAAIAARGCASCHGETLAGGALGPRIAGQGKAYLLDQLQAFRQGHRQDPTQGMNAIAATLADDDLQAIAHYLASQAPASR</sequence>
<keyword evidence="12" id="KW-1185">Reference proteome</keyword>
<evidence type="ECO:0000313" key="12">
    <source>
        <dbReference type="Proteomes" id="UP001354227"/>
    </source>
</evidence>
<dbReference type="InterPro" id="IPR024167">
    <property type="entry name" value="Cytochrome_c4-like"/>
</dbReference>
<dbReference type="InterPro" id="IPR036909">
    <property type="entry name" value="Cyt_c-like_dom_sf"/>
</dbReference>
<feature type="signal peptide" evidence="9">
    <location>
        <begin position="1"/>
        <end position="20"/>
    </location>
</feature>
<comment type="subcellular location">
    <subcellularLocation>
        <location evidence="1">Periplasm</location>
    </subcellularLocation>
</comment>
<dbReference type="InterPro" id="IPR050597">
    <property type="entry name" value="Cytochrome_c_Oxidase_Subunit"/>
</dbReference>
<proteinExistence type="predicted"/>
<evidence type="ECO:0000256" key="3">
    <source>
        <dbReference type="ARBA" id="ARBA00022617"/>
    </source>
</evidence>
<evidence type="ECO:0000256" key="5">
    <source>
        <dbReference type="ARBA" id="ARBA00022764"/>
    </source>
</evidence>
<dbReference type="InterPro" id="IPR009056">
    <property type="entry name" value="Cyt_c-like_dom"/>
</dbReference>
<keyword evidence="2" id="KW-0813">Transport</keyword>
<comment type="caution">
    <text evidence="11">The sequence shown here is derived from an EMBL/GenBank/DDBJ whole genome shotgun (WGS) entry which is preliminary data.</text>
</comment>
<keyword evidence="7 8" id="KW-0408">Iron</keyword>
<keyword evidence="9" id="KW-0732">Signal</keyword>